<dbReference type="InterPro" id="IPR010982">
    <property type="entry name" value="Lambda_DNA-bd_dom_sf"/>
</dbReference>
<dbReference type="EMBL" id="STGT01000004">
    <property type="protein sequence ID" value="THV12781.1"/>
    <property type="molecule type" value="Genomic_DNA"/>
</dbReference>
<dbReference type="CDD" id="cd00093">
    <property type="entry name" value="HTH_XRE"/>
    <property type="match status" value="1"/>
</dbReference>
<dbReference type="Gene3D" id="1.10.260.40">
    <property type="entry name" value="lambda repressor-like DNA-binding domains"/>
    <property type="match status" value="1"/>
</dbReference>
<evidence type="ECO:0000313" key="1">
    <source>
        <dbReference type="EMBL" id="THV12781.1"/>
    </source>
</evidence>
<protein>
    <submittedName>
        <fullName evidence="1">Helix-turn-helix transcriptional regulator</fullName>
    </submittedName>
</protein>
<reference evidence="1 2" key="1">
    <citation type="submission" date="2019-04" db="EMBL/GenBank/DDBJ databases">
        <title>Genome sequence of strain 7209-2.</title>
        <authorList>
            <person name="Gao J."/>
            <person name="Sun J."/>
        </authorList>
    </citation>
    <scope>NUCLEOTIDE SEQUENCE [LARGE SCALE GENOMIC DNA]</scope>
    <source>
        <strain evidence="1 2">7209-2</strain>
    </source>
</reference>
<sequence length="104" mass="11312">MRRVTSLDCAVADLLRRRRVALGLSPRSIKALAGIEPCDLARYETGSRPIPKRRFALICQALSIEPDILLARASIYGAGCLVLPDQQDVDPMGPRCVPTLTPNA</sequence>
<organism evidence="1 2">
    <name type="scientific">Rhizobium rhizophilum</name>
    <dbReference type="NCBI Taxonomy" id="1850373"/>
    <lineage>
        <taxon>Bacteria</taxon>
        <taxon>Pseudomonadati</taxon>
        <taxon>Pseudomonadota</taxon>
        <taxon>Alphaproteobacteria</taxon>
        <taxon>Hyphomicrobiales</taxon>
        <taxon>Rhizobiaceae</taxon>
        <taxon>Rhizobium/Agrobacterium group</taxon>
        <taxon>Rhizobium</taxon>
    </lineage>
</organism>
<dbReference type="Pfam" id="PF13560">
    <property type="entry name" value="HTH_31"/>
    <property type="match status" value="1"/>
</dbReference>
<evidence type="ECO:0000313" key="2">
    <source>
        <dbReference type="Proteomes" id="UP000309667"/>
    </source>
</evidence>
<name>A0ABY2QRX9_9HYPH</name>
<keyword evidence="2" id="KW-1185">Reference proteome</keyword>
<accession>A0ABY2QRX9</accession>
<dbReference type="InterPro" id="IPR001387">
    <property type="entry name" value="Cro/C1-type_HTH"/>
</dbReference>
<dbReference type="Proteomes" id="UP000309667">
    <property type="component" value="Unassembled WGS sequence"/>
</dbReference>
<dbReference type="RefSeq" id="WP_136559570.1">
    <property type="nucleotide sequence ID" value="NZ_STGT01000004.1"/>
</dbReference>
<comment type="caution">
    <text evidence="1">The sequence shown here is derived from an EMBL/GenBank/DDBJ whole genome shotgun (WGS) entry which is preliminary data.</text>
</comment>
<gene>
    <name evidence="1" type="ORF">E9677_18880</name>
</gene>
<proteinExistence type="predicted"/>
<dbReference type="SUPFAM" id="SSF47413">
    <property type="entry name" value="lambda repressor-like DNA-binding domains"/>
    <property type="match status" value="1"/>
</dbReference>